<dbReference type="EMBL" id="AP017895">
    <property type="protein sequence ID" value="BAV87127.1"/>
    <property type="molecule type" value="Genomic_DNA"/>
</dbReference>
<keyword evidence="3" id="KW-1185">Reference proteome</keyword>
<dbReference type="Proteomes" id="UP000250241">
    <property type="component" value="Chromosome"/>
</dbReference>
<dbReference type="Gene3D" id="3.10.105.10">
    <property type="entry name" value="Dipeptide-binding Protein, Domain 3"/>
    <property type="match status" value="1"/>
</dbReference>
<dbReference type="AlphaFoldDB" id="A0A2Z5QXF0"/>
<dbReference type="InterPro" id="IPR000914">
    <property type="entry name" value="SBP_5_dom"/>
</dbReference>
<sequence>MVANEKWWGEKPLLDRIIFRALEAGASRAAFKNGEIDAVVASTPTAYAELKDTNGAQIRRGQRLFSGGLNLNPKHIKDAKVRKAIFVGTDRQALANVNFQGLPYEEDVPGSMVLMPFSPLYEDNFPKPEGGDRKAAAQKILEEAGYTKGSDGFYEKDGKKLEYRVTVFSDDPTSKNVGQNFVEIMKNIGLHIELNPEAGLNFNKVISNKEYDITFSGYSVGAEPTAGTQQFYYSKDNDGVGTPEIDKLIEKILVEPDPQKRAQKCNEVEKKHMSEVCTLGTVYNGPLYTMCKEKLANYGTFLYDESNIDWAKVGWLK</sequence>
<dbReference type="InterPro" id="IPR039424">
    <property type="entry name" value="SBP_5"/>
</dbReference>
<feature type="domain" description="Solute-binding protein family 5" evidence="1">
    <location>
        <begin position="1"/>
        <end position="237"/>
    </location>
</feature>
<organism evidence="2 3">
    <name type="scientific">Rothia aeria</name>
    <dbReference type="NCBI Taxonomy" id="172042"/>
    <lineage>
        <taxon>Bacteria</taxon>
        <taxon>Bacillati</taxon>
        <taxon>Actinomycetota</taxon>
        <taxon>Actinomycetes</taxon>
        <taxon>Micrococcales</taxon>
        <taxon>Micrococcaceae</taxon>
        <taxon>Rothia</taxon>
    </lineage>
</organism>
<dbReference type="PANTHER" id="PTHR30290">
    <property type="entry name" value="PERIPLASMIC BINDING COMPONENT OF ABC TRANSPORTER"/>
    <property type="match status" value="1"/>
</dbReference>
<evidence type="ECO:0000259" key="1">
    <source>
        <dbReference type="Pfam" id="PF00496"/>
    </source>
</evidence>
<name>A0A2Z5QXF0_9MICC</name>
<dbReference type="GO" id="GO:1904680">
    <property type="term" value="F:peptide transmembrane transporter activity"/>
    <property type="evidence" value="ECO:0007669"/>
    <property type="project" value="TreeGrafter"/>
</dbReference>
<reference evidence="2 3" key="1">
    <citation type="submission" date="2016-10" db="EMBL/GenBank/DDBJ databases">
        <title>Genome sequence of Rothia aeria strain JCM11412.</title>
        <authorList>
            <person name="Nambu T."/>
        </authorList>
    </citation>
    <scope>NUCLEOTIDE SEQUENCE [LARGE SCALE GENOMIC DNA]</scope>
    <source>
        <strain evidence="2 3">JCM 11412</strain>
    </source>
</reference>
<dbReference type="Gene3D" id="3.40.190.10">
    <property type="entry name" value="Periplasmic binding protein-like II"/>
    <property type="match status" value="1"/>
</dbReference>
<proteinExistence type="predicted"/>
<dbReference type="Pfam" id="PF00496">
    <property type="entry name" value="SBP_bac_5"/>
    <property type="match status" value="1"/>
</dbReference>
<dbReference type="KEGG" id="raj:RA11412_0828"/>
<accession>A0A2Z5QXF0</accession>
<evidence type="ECO:0000313" key="3">
    <source>
        <dbReference type="Proteomes" id="UP000250241"/>
    </source>
</evidence>
<protein>
    <submittedName>
        <fullName evidence="2">Oligopeptide ABC transporter</fullName>
    </submittedName>
</protein>
<evidence type="ECO:0000313" key="2">
    <source>
        <dbReference type="EMBL" id="BAV87127.1"/>
    </source>
</evidence>
<dbReference type="SUPFAM" id="SSF53850">
    <property type="entry name" value="Periplasmic binding protein-like II"/>
    <property type="match status" value="1"/>
</dbReference>
<dbReference type="PANTHER" id="PTHR30290:SF65">
    <property type="entry name" value="MONOACYL PHOSPHATIDYLINOSITOL TETRAMANNOSIDE-BINDING PROTEIN LPQW-RELATED"/>
    <property type="match status" value="1"/>
</dbReference>
<dbReference type="GO" id="GO:0015833">
    <property type="term" value="P:peptide transport"/>
    <property type="evidence" value="ECO:0007669"/>
    <property type="project" value="TreeGrafter"/>
</dbReference>
<gene>
    <name evidence="2" type="ORF">RA11412_0828</name>
</gene>